<name>A0A9X1ZW14_9FLAO</name>
<dbReference type="EMBL" id="JAKHSK010000004">
    <property type="protein sequence ID" value="MCL6217421.1"/>
    <property type="molecule type" value="Genomic_DNA"/>
</dbReference>
<organism evidence="3 4">
    <name type="scientific">Zunongwangia pacifica</name>
    <dbReference type="NCBI Taxonomy" id="2911062"/>
    <lineage>
        <taxon>Bacteria</taxon>
        <taxon>Pseudomonadati</taxon>
        <taxon>Bacteroidota</taxon>
        <taxon>Flavobacteriia</taxon>
        <taxon>Flavobacteriales</taxon>
        <taxon>Flavobacteriaceae</taxon>
        <taxon>Zunongwangia</taxon>
    </lineage>
</organism>
<dbReference type="Gene3D" id="1.10.260.40">
    <property type="entry name" value="lambda repressor-like DNA-binding domains"/>
    <property type="match status" value="1"/>
</dbReference>
<dbReference type="GO" id="GO:0003677">
    <property type="term" value="F:DNA binding"/>
    <property type="evidence" value="ECO:0007669"/>
    <property type="project" value="UniProtKB-KW"/>
</dbReference>
<evidence type="ECO:0000313" key="4">
    <source>
        <dbReference type="Proteomes" id="UP001139521"/>
    </source>
</evidence>
<proteinExistence type="predicted"/>
<feature type="domain" description="HTH cro/C1-type" evidence="2">
    <location>
        <begin position="5"/>
        <end position="59"/>
    </location>
</feature>
<dbReference type="SMART" id="SM00530">
    <property type="entry name" value="HTH_XRE"/>
    <property type="match status" value="1"/>
</dbReference>
<dbReference type="CDD" id="cd00093">
    <property type="entry name" value="HTH_XRE"/>
    <property type="match status" value="1"/>
</dbReference>
<protein>
    <submittedName>
        <fullName evidence="3">Helix-turn-helix transcriptional regulator</fullName>
    </submittedName>
</protein>
<dbReference type="InterPro" id="IPR001387">
    <property type="entry name" value="Cro/C1-type_HTH"/>
</dbReference>
<evidence type="ECO:0000256" key="1">
    <source>
        <dbReference type="ARBA" id="ARBA00023125"/>
    </source>
</evidence>
<dbReference type="RefSeq" id="WP_249600405.1">
    <property type="nucleotide sequence ID" value="NZ_JAKHSK010000004.1"/>
</dbReference>
<keyword evidence="4" id="KW-1185">Reference proteome</keyword>
<dbReference type="Proteomes" id="UP001139521">
    <property type="component" value="Unassembled WGS sequence"/>
</dbReference>
<dbReference type="PANTHER" id="PTHR46558:SF4">
    <property type="entry name" value="DNA-BIDING PHAGE PROTEIN"/>
    <property type="match status" value="1"/>
</dbReference>
<dbReference type="SUPFAM" id="SSF47413">
    <property type="entry name" value="lambda repressor-like DNA-binding domains"/>
    <property type="match status" value="1"/>
</dbReference>
<dbReference type="AlphaFoldDB" id="A0A9X1ZW14"/>
<evidence type="ECO:0000259" key="2">
    <source>
        <dbReference type="PROSITE" id="PS50943"/>
    </source>
</evidence>
<evidence type="ECO:0000313" key="3">
    <source>
        <dbReference type="EMBL" id="MCL6217421.1"/>
    </source>
</evidence>
<reference evidence="3" key="1">
    <citation type="submission" date="2022-01" db="EMBL/GenBank/DDBJ databases">
        <title>Genome sequencing of Zunongwangia sp. M21534 genome.</title>
        <authorList>
            <person name="Chen Y."/>
            <person name="Dong C."/>
            <person name="Shao Z."/>
        </authorList>
    </citation>
    <scope>NUCLEOTIDE SEQUENCE</scope>
    <source>
        <strain evidence="3">MCCC M21534</strain>
    </source>
</reference>
<gene>
    <name evidence="3" type="ORF">L1967_03850</name>
</gene>
<keyword evidence="1" id="KW-0238">DNA-binding</keyword>
<sequence length="66" mass="7533">MKNTIKVERAKKDMTQEDLAKLLGVSRQTVNSMEKNRYAPSTILALKLSKIFNCSVNDIFQLENTD</sequence>
<comment type="caution">
    <text evidence="3">The sequence shown here is derived from an EMBL/GenBank/DDBJ whole genome shotgun (WGS) entry which is preliminary data.</text>
</comment>
<dbReference type="PROSITE" id="PS50943">
    <property type="entry name" value="HTH_CROC1"/>
    <property type="match status" value="1"/>
</dbReference>
<dbReference type="InterPro" id="IPR010982">
    <property type="entry name" value="Lambda_DNA-bd_dom_sf"/>
</dbReference>
<accession>A0A9X1ZW14</accession>
<dbReference type="Pfam" id="PF01381">
    <property type="entry name" value="HTH_3"/>
    <property type="match status" value="1"/>
</dbReference>
<dbReference type="PANTHER" id="PTHR46558">
    <property type="entry name" value="TRACRIPTIONAL REGULATORY PROTEIN-RELATED-RELATED"/>
    <property type="match status" value="1"/>
</dbReference>